<organism evidence="2 3">
    <name type="scientific">Lentithecium fluviatile CBS 122367</name>
    <dbReference type="NCBI Taxonomy" id="1168545"/>
    <lineage>
        <taxon>Eukaryota</taxon>
        <taxon>Fungi</taxon>
        <taxon>Dikarya</taxon>
        <taxon>Ascomycota</taxon>
        <taxon>Pezizomycotina</taxon>
        <taxon>Dothideomycetes</taxon>
        <taxon>Pleosporomycetidae</taxon>
        <taxon>Pleosporales</taxon>
        <taxon>Massarineae</taxon>
        <taxon>Lentitheciaceae</taxon>
        <taxon>Lentithecium</taxon>
    </lineage>
</organism>
<gene>
    <name evidence="2" type="ORF">K458DRAFT_413080</name>
</gene>
<evidence type="ECO:0000313" key="2">
    <source>
        <dbReference type="EMBL" id="KAF2690276.1"/>
    </source>
</evidence>
<evidence type="ECO:0000256" key="1">
    <source>
        <dbReference type="SAM" id="MobiDB-lite"/>
    </source>
</evidence>
<sequence length="74" mass="8266">MPRTTPRITYAANPQPPPPHHSKQVRYAPALLRKILPQSPAGRSGNRLHTYIRTYNPKRHTSSKVGLESGERAG</sequence>
<dbReference type="AlphaFoldDB" id="A0A6G1JIH7"/>
<feature type="region of interest" description="Disordered" evidence="1">
    <location>
        <begin position="1"/>
        <end position="23"/>
    </location>
</feature>
<protein>
    <submittedName>
        <fullName evidence="2">Uncharacterized protein</fullName>
    </submittedName>
</protein>
<keyword evidence="3" id="KW-1185">Reference proteome</keyword>
<accession>A0A6G1JIH7</accession>
<evidence type="ECO:0000313" key="3">
    <source>
        <dbReference type="Proteomes" id="UP000799291"/>
    </source>
</evidence>
<proteinExistence type="predicted"/>
<dbReference type="EMBL" id="MU005571">
    <property type="protein sequence ID" value="KAF2690276.1"/>
    <property type="molecule type" value="Genomic_DNA"/>
</dbReference>
<dbReference type="Proteomes" id="UP000799291">
    <property type="component" value="Unassembled WGS sequence"/>
</dbReference>
<feature type="region of interest" description="Disordered" evidence="1">
    <location>
        <begin position="36"/>
        <end position="74"/>
    </location>
</feature>
<name>A0A6G1JIH7_9PLEO</name>
<reference evidence="2" key="1">
    <citation type="journal article" date="2020" name="Stud. Mycol.">
        <title>101 Dothideomycetes genomes: a test case for predicting lifestyles and emergence of pathogens.</title>
        <authorList>
            <person name="Haridas S."/>
            <person name="Albert R."/>
            <person name="Binder M."/>
            <person name="Bloem J."/>
            <person name="Labutti K."/>
            <person name="Salamov A."/>
            <person name="Andreopoulos B."/>
            <person name="Baker S."/>
            <person name="Barry K."/>
            <person name="Bills G."/>
            <person name="Bluhm B."/>
            <person name="Cannon C."/>
            <person name="Castanera R."/>
            <person name="Culley D."/>
            <person name="Daum C."/>
            <person name="Ezra D."/>
            <person name="Gonzalez J."/>
            <person name="Henrissat B."/>
            <person name="Kuo A."/>
            <person name="Liang C."/>
            <person name="Lipzen A."/>
            <person name="Lutzoni F."/>
            <person name="Magnuson J."/>
            <person name="Mondo S."/>
            <person name="Nolan M."/>
            <person name="Ohm R."/>
            <person name="Pangilinan J."/>
            <person name="Park H.-J."/>
            <person name="Ramirez L."/>
            <person name="Alfaro M."/>
            <person name="Sun H."/>
            <person name="Tritt A."/>
            <person name="Yoshinaga Y."/>
            <person name="Zwiers L.-H."/>
            <person name="Turgeon B."/>
            <person name="Goodwin S."/>
            <person name="Spatafora J."/>
            <person name="Crous P."/>
            <person name="Grigoriev I."/>
        </authorList>
    </citation>
    <scope>NUCLEOTIDE SEQUENCE</scope>
    <source>
        <strain evidence="2">CBS 122367</strain>
    </source>
</reference>